<dbReference type="InterPro" id="IPR002347">
    <property type="entry name" value="SDR_fam"/>
</dbReference>
<feature type="domain" description="Ketoreductase" evidence="2">
    <location>
        <begin position="11"/>
        <end position="194"/>
    </location>
</feature>
<dbReference type="PROSITE" id="PS00061">
    <property type="entry name" value="ADH_SHORT"/>
    <property type="match status" value="1"/>
</dbReference>
<dbReference type="STRING" id="538381.GCA_001696535_03493"/>
<organism evidence="3 4">
    <name type="scientific">Stappia indica</name>
    <dbReference type="NCBI Taxonomy" id="538381"/>
    <lineage>
        <taxon>Bacteria</taxon>
        <taxon>Pseudomonadati</taxon>
        <taxon>Pseudomonadota</taxon>
        <taxon>Alphaproteobacteria</taxon>
        <taxon>Hyphomicrobiales</taxon>
        <taxon>Stappiaceae</taxon>
        <taxon>Stappia</taxon>
    </lineage>
</organism>
<dbReference type="Pfam" id="PF13561">
    <property type="entry name" value="adh_short_C2"/>
    <property type="match status" value="1"/>
</dbReference>
<dbReference type="PANTHER" id="PTHR42760:SF123">
    <property type="entry name" value="OXIDOREDUCTASE"/>
    <property type="match status" value="1"/>
</dbReference>
<dbReference type="CDD" id="cd05233">
    <property type="entry name" value="SDR_c"/>
    <property type="match status" value="1"/>
</dbReference>
<dbReference type="Gene3D" id="3.40.50.720">
    <property type="entry name" value="NAD(P)-binding Rossmann-like Domain"/>
    <property type="match status" value="1"/>
</dbReference>
<dbReference type="InterPro" id="IPR057326">
    <property type="entry name" value="KR_dom"/>
</dbReference>
<dbReference type="InterPro" id="IPR020904">
    <property type="entry name" value="Sc_DH/Rdtase_CS"/>
</dbReference>
<dbReference type="PRINTS" id="PR00080">
    <property type="entry name" value="SDRFAMILY"/>
</dbReference>
<evidence type="ECO:0000313" key="3">
    <source>
        <dbReference type="EMBL" id="SOB95714.1"/>
    </source>
</evidence>
<dbReference type="InterPro" id="IPR036291">
    <property type="entry name" value="NAD(P)-bd_dom_sf"/>
</dbReference>
<dbReference type="EMBL" id="OBML01000002">
    <property type="protein sequence ID" value="SOB95714.1"/>
    <property type="molecule type" value="Genomic_DNA"/>
</dbReference>
<dbReference type="GO" id="GO:0030497">
    <property type="term" value="P:fatty acid elongation"/>
    <property type="evidence" value="ECO:0007669"/>
    <property type="project" value="TreeGrafter"/>
</dbReference>
<reference evidence="3 4" key="1">
    <citation type="submission" date="2017-08" db="EMBL/GenBank/DDBJ databases">
        <authorList>
            <person name="de Groot N.N."/>
        </authorList>
    </citation>
    <scope>NUCLEOTIDE SEQUENCE [LARGE SCALE GENOMIC DNA]</scope>
    <source>
        <strain evidence="3 4">USBA 352</strain>
    </source>
</reference>
<evidence type="ECO:0000259" key="2">
    <source>
        <dbReference type="SMART" id="SM00822"/>
    </source>
</evidence>
<dbReference type="RefSeq" id="WP_097173849.1">
    <property type="nucleotide sequence ID" value="NZ_OBML01000002.1"/>
</dbReference>
<name>A0A285RPA0_9HYPH</name>
<dbReference type="AlphaFoldDB" id="A0A285RPA0"/>
<dbReference type="OrthoDB" id="9779623at2"/>
<dbReference type="SUPFAM" id="SSF51735">
    <property type="entry name" value="NAD(P)-binding Rossmann-fold domains"/>
    <property type="match status" value="1"/>
</dbReference>
<protein>
    <submittedName>
        <fullName evidence="3">NAD(P)-dependent dehydrogenase, short-chain alcohol dehydrogenase family</fullName>
    </submittedName>
</protein>
<dbReference type="Proteomes" id="UP000219331">
    <property type="component" value="Unassembled WGS sequence"/>
</dbReference>
<dbReference type="PANTHER" id="PTHR42760">
    <property type="entry name" value="SHORT-CHAIN DEHYDROGENASES/REDUCTASES FAMILY MEMBER"/>
    <property type="match status" value="1"/>
</dbReference>
<dbReference type="PRINTS" id="PR00081">
    <property type="entry name" value="GDHRDH"/>
</dbReference>
<sequence length="259" mass="27021">MTALDRSLEERCHIVTGGASGIGLATARWLLARGAEVALLDMSREALDKAIADLSAEFEGASDRLFGARADIRDEGSLQLAFEGIQERFGRPLAGLVNSAGIARAVPFRETDAELMRMVLDVNVVGTFLAVRAFVAAEREPDAAVVNIASVSGLIGNSLRTAYGASKGAVVTMTKVMAGELAPMGVRVNAVAPGPISTPLLDGLHSDAARNAWISRIPQRRYGAPEEVAEAIGFMLSPAASFVTGEVLVVDGGFLSAGI</sequence>
<accession>A0A285RPA0</accession>
<dbReference type="FunFam" id="3.40.50.720:FF:000084">
    <property type="entry name" value="Short-chain dehydrogenase reductase"/>
    <property type="match status" value="1"/>
</dbReference>
<gene>
    <name evidence="3" type="ORF">SAMN05421512_10214</name>
</gene>
<proteinExistence type="inferred from homology"/>
<evidence type="ECO:0000313" key="4">
    <source>
        <dbReference type="Proteomes" id="UP000219331"/>
    </source>
</evidence>
<dbReference type="GO" id="GO:0016616">
    <property type="term" value="F:oxidoreductase activity, acting on the CH-OH group of donors, NAD or NADP as acceptor"/>
    <property type="evidence" value="ECO:0007669"/>
    <property type="project" value="TreeGrafter"/>
</dbReference>
<keyword evidence="4" id="KW-1185">Reference proteome</keyword>
<dbReference type="SMART" id="SM00822">
    <property type="entry name" value="PKS_KR"/>
    <property type="match status" value="1"/>
</dbReference>
<comment type="similarity">
    <text evidence="1">Belongs to the short-chain dehydrogenases/reductases (SDR) family.</text>
</comment>
<evidence type="ECO:0000256" key="1">
    <source>
        <dbReference type="ARBA" id="ARBA00006484"/>
    </source>
</evidence>